<dbReference type="STRING" id="1095629.A0A0C9YHZ9"/>
<evidence type="ECO:0000256" key="10">
    <source>
        <dbReference type="SAM" id="Coils"/>
    </source>
</evidence>
<evidence type="ECO:0000256" key="1">
    <source>
        <dbReference type="ARBA" id="ARBA00004409"/>
    </source>
</evidence>
<feature type="region of interest" description="Disordered" evidence="11">
    <location>
        <begin position="363"/>
        <end position="390"/>
    </location>
</feature>
<feature type="coiled-coil region" evidence="10">
    <location>
        <begin position="243"/>
        <end position="340"/>
    </location>
</feature>
<evidence type="ECO:0000259" key="13">
    <source>
        <dbReference type="Pfam" id="PF25398"/>
    </source>
</evidence>
<sequence length="673" mass="77290">MASDDTNFSAALATWRDINLTELQTKLDAQGIELVDNQKESLLGRKGLADKTKEFKKLPDDEKLNAFKALLKAYQTEIDNITKRSKTSDNAFLHVYKVLAEVPDPYPLLETAVDQAVKVAEAIEHEAELQRLRNENLELKKQVDGFASVETSKKKLEIKMDDMIQEKVSQKANELNATYDEKLRNYEEREQDLQRQVTLTKNQLRDLRMSNESKQAKLFDHSQRQDQEVITKLAEVDMIAADLDRANSRIATVERRNEILRAEIETIKSGNESSDRVKALELHISELEAETERLSRSHEAQKKVSSDAQEVSIRKISDIAKELQKKVIEIEQLKQRLKQFGDYDEIKRELEIMKYVEFSGFEDTDEDKEPAAGHTSELHLPNPNADKANNQEGKSLEALLATKNKRLQEELTKFRVGWMFCVCETSLMLEKQLETSTSELKRQKMLNEKLETDLLAMDDHKMNGNAFAEGEPDPLANLDLGNKLMDTSARTSPAPFTSSADTSILPIVTSQRDRFRQRNAELEEELRKQFQIISELRAEIKTLQADNLKLYEKVRYMQSYREESGSRPVTQLDPLPALLGRPDDMSKYHARYEEAMNPFEAFRGREATRAYQNLNPVERSVLVMTRSILGNRRARTFFVCYAFALHLLVMYMTYECTNSSGAQLQKQPSPFGR</sequence>
<evidence type="ECO:0000256" key="7">
    <source>
        <dbReference type="ARBA" id="ARBA00023034"/>
    </source>
</evidence>
<gene>
    <name evidence="14" type="ORF">K443DRAFT_81891</name>
</gene>
<organism evidence="14 15">
    <name type="scientific">Laccaria amethystina LaAM-08-1</name>
    <dbReference type="NCBI Taxonomy" id="1095629"/>
    <lineage>
        <taxon>Eukaryota</taxon>
        <taxon>Fungi</taxon>
        <taxon>Dikarya</taxon>
        <taxon>Basidiomycota</taxon>
        <taxon>Agaricomycotina</taxon>
        <taxon>Agaricomycetes</taxon>
        <taxon>Agaricomycetidae</taxon>
        <taxon>Agaricales</taxon>
        <taxon>Agaricineae</taxon>
        <taxon>Hydnangiaceae</taxon>
        <taxon>Laccaria</taxon>
    </lineage>
</organism>
<evidence type="ECO:0000256" key="3">
    <source>
        <dbReference type="ARBA" id="ARBA00018691"/>
    </source>
</evidence>
<dbReference type="Pfam" id="PF25398">
    <property type="entry name" value="CUX1_N"/>
    <property type="match status" value="1"/>
</dbReference>
<feature type="coiled-coil region" evidence="10">
    <location>
        <begin position="120"/>
        <end position="203"/>
    </location>
</feature>
<reference evidence="15" key="2">
    <citation type="submission" date="2015-01" db="EMBL/GenBank/DDBJ databases">
        <title>Evolutionary Origins and Diversification of the Mycorrhizal Mutualists.</title>
        <authorList>
            <consortium name="DOE Joint Genome Institute"/>
            <consortium name="Mycorrhizal Genomics Consortium"/>
            <person name="Kohler A."/>
            <person name="Kuo A."/>
            <person name="Nagy L.G."/>
            <person name="Floudas D."/>
            <person name="Copeland A."/>
            <person name="Barry K.W."/>
            <person name="Cichocki N."/>
            <person name="Veneault-Fourrey C."/>
            <person name="LaButti K."/>
            <person name="Lindquist E.A."/>
            <person name="Lipzen A."/>
            <person name="Lundell T."/>
            <person name="Morin E."/>
            <person name="Murat C."/>
            <person name="Riley R."/>
            <person name="Ohm R."/>
            <person name="Sun H."/>
            <person name="Tunlid A."/>
            <person name="Henrissat B."/>
            <person name="Grigoriev I.V."/>
            <person name="Hibbett D.S."/>
            <person name="Martin F."/>
        </authorList>
    </citation>
    <scope>NUCLEOTIDE SEQUENCE [LARGE SCALE GENOMIC DNA]</scope>
    <source>
        <strain evidence="15">LaAM-08-1</strain>
    </source>
</reference>
<feature type="coiled-coil region" evidence="10">
    <location>
        <begin position="505"/>
        <end position="553"/>
    </location>
</feature>
<name>A0A0C9YHZ9_9AGAR</name>
<dbReference type="OrthoDB" id="10257567at2759"/>
<evidence type="ECO:0000313" key="14">
    <source>
        <dbReference type="EMBL" id="KIK09932.1"/>
    </source>
</evidence>
<reference evidence="14 15" key="1">
    <citation type="submission" date="2014-04" db="EMBL/GenBank/DDBJ databases">
        <authorList>
            <consortium name="DOE Joint Genome Institute"/>
            <person name="Kuo A."/>
            <person name="Kohler A."/>
            <person name="Nagy L.G."/>
            <person name="Floudas D."/>
            <person name="Copeland A."/>
            <person name="Barry K.W."/>
            <person name="Cichocki N."/>
            <person name="Veneault-Fourrey C."/>
            <person name="LaButti K."/>
            <person name="Lindquist E.A."/>
            <person name="Lipzen A."/>
            <person name="Lundell T."/>
            <person name="Morin E."/>
            <person name="Murat C."/>
            <person name="Sun H."/>
            <person name="Tunlid A."/>
            <person name="Henrissat B."/>
            <person name="Grigoriev I.V."/>
            <person name="Hibbett D.S."/>
            <person name="Martin F."/>
            <person name="Nordberg H.P."/>
            <person name="Cantor M.N."/>
            <person name="Hua S.X."/>
        </authorList>
    </citation>
    <scope>NUCLEOTIDE SEQUENCE [LARGE SCALE GENOMIC DNA]</scope>
    <source>
        <strain evidence="14 15">LaAM-08-1</strain>
    </source>
</reference>
<dbReference type="HOGENOM" id="CLU_016758_0_0_1"/>
<keyword evidence="7" id="KW-0333">Golgi apparatus</keyword>
<evidence type="ECO:0000313" key="15">
    <source>
        <dbReference type="Proteomes" id="UP000054477"/>
    </source>
</evidence>
<keyword evidence="9" id="KW-0472">Membrane</keyword>
<dbReference type="Pfam" id="PF08172">
    <property type="entry name" value="CASP_C"/>
    <property type="match status" value="1"/>
</dbReference>
<keyword evidence="6" id="KW-1133">Transmembrane helix</keyword>
<dbReference type="GO" id="GO:0000139">
    <property type="term" value="C:Golgi membrane"/>
    <property type="evidence" value="ECO:0007669"/>
    <property type="project" value="UniProtKB-SubCell"/>
</dbReference>
<feature type="domain" description="CASP C-terminal" evidence="12">
    <location>
        <begin position="429"/>
        <end position="659"/>
    </location>
</feature>
<evidence type="ECO:0000256" key="5">
    <source>
        <dbReference type="ARBA" id="ARBA00022692"/>
    </source>
</evidence>
<keyword evidence="8 10" id="KW-0175">Coiled coil</keyword>
<keyword evidence="4" id="KW-0813">Transport</keyword>
<comment type="similarity">
    <text evidence="2">Belongs to the CASP family.</text>
</comment>
<evidence type="ECO:0000256" key="8">
    <source>
        <dbReference type="ARBA" id="ARBA00023054"/>
    </source>
</evidence>
<evidence type="ECO:0000256" key="9">
    <source>
        <dbReference type="ARBA" id="ARBA00023136"/>
    </source>
</evidence>
<dbReference type="EMBL" id="KN838537">
    <property type="protein sequence ID" value="KIK09932.1"/>
    <property type="molecule type" value="Genomic_DNA"/>
</dbReference>
<dbReference type="GO" id="GO:0006891">
    <property type="term" value="P:intra-Golgi vesicle-mediated transport"/>
    <property type="evidence" value="ECO:0007669"/>
    <property type="project" value="InterPro"/>
</dbReference>
<feature type="domain" description="Cux N-terminal" evidence="13">
    <location>
        <begin position="4"/>
        <end position="116"/>
    </location>
</feature>
<dbReference type="InterPro" id="IPR057476">
    <property type="entry name" value="Cux_N"/>
</dbReference>
<proteinExistence type="inferred from homology"/>
<evidence type="ECO:0000259" key="12">
    <source>
        <dbReference type="Pfam" id="PF08172"/>
    </source>
</evidence>
<dbReference type="AlphaFoldDB" id="A0A0C9YHZ9"/>
<dbReference type="InterPro" id="IPR012955">
    <property type="entry name" value="CASP_C"/>
</dbReference>
<evidence type="ECO:0000256" key="6">
    <source>
        <dbReference type="ARBA" id="ARBA00022989"/>
    </source>
</evidence>
<evidence type="ECO:0000256" key="11">
    <source>
        <dbReference type="SAM" id="MobiDB-lite"/>
    </source>
</evidence>
<dbReference type="PANTHER" id="PTHR14043">
    <property type="entry name" value="CCAAT DISPLACEMENT PROTEIN-RELATED"/>
    <property type="match status" value="1"/>
</dbReference>
<keyword evidence="5" id="KW-0812">Transmembrane</keyword>
<dbReference type="PANTHER" id="PTHR14043:SF2">
    <property type="entry name" value="HOMEOBOX PROTEIN CUT"/>
    <property type="match status" value="1"/>
</dbReference>
<dbReference type="Proteomes" id="UP000054477">
    <property type="component" value="Unassembled WGS sequence"/>
</dbReference>
<comment type="subcellular location">
    <subcellularLocation>
        <location evidence="1">Golgi apparatus membrane</location>
        <topology evidence="1">Single-pass type IV membrane protein</topology>
    </subcellularLocation>
</comment>
<accession>A0A0C9YHZ9</accession>
<keyword evidence="15" id="KW-1185">Reference proteome</keyword>
<protein>
    <recommendedName>
        <fullName evidence="3">Protein CASP</fullName>
    </recommendedName>
</protein>
<evidence type="ECO:0000256" key="2">
    <source>
        <dbReference type="ARBA" id="ARBA00006415"/>
    </source>
</evidence>
<evidence type="ECO:0000256" key="4">
    <source>
        <dbReference type="ARBA" id="ARBA00022448"/>
    </source>
</evidence>